<dbReference type="InterPro" id="IPR000792">
    <property type="entry name" value="Tscrpt_reg_LuxR_C"/>
</dbReference>
<protein>
    <recommendedName>
        <fullName evidence="4">HTH luxR-type domain-containing protein</fullName>
    </recommendedName>
</protein>
<dbReference type="EMBL" id="LLXX01000166">
    <property type="protein sequence ID" value="KRR00247.1"/>
    <property type="molecule type" value="Genomic_DNA"/>
</dbReference>
<gene>
    <name evidence="5" type="ORF">CP49_41355</name>
</gene>
<dbReference type="CDD" id="cd06170">
    <property type="entry name" value="LuxR_C_like"/>
    <property type="match status" value="1"/>
</dbReference>
<organism evidence="5 6">
    <name type="scientific">Bradyrhizobium valentinum</name>
    <dbReference type="NCBI Taxonomy" id="1518501"/>
    <lineage>
        <taxon>Bacteria</taxon>
        <taxon>Pseudomonadati</taxon>
        <taxon>Pseudomonadota</taxon>
        <taxon>Alphaproteobacteria</taxon>
        <taxon>Hyphomicrobiales</taxon>
        <taxon>Nitrobacteraceae</taxon>
        <taxon>Bradyrhizobium</taxon>
    </lineage>
</organism>
<dbReference type="Pfam" id="PF00196">
    <property type="entry name" value="GerE"/>
    <property type="match status" value="1"/>
</dbReference>
<feature type="domain" description="HTH luxR-type" evidence="4">
    <location>
        <begin position="174"/>
        <end position="239"/>
    </location>
</feature>
<dbReference type="PANTHER" id="PTHR44688:SF16">
    <property type="entry name" value="DNA-BINDING TRANSCRIPTIONAL ACTIVATOR DEVR_DOSR"/>
    <property type="match status" value="1"/>
</dbReference>
<keyword evidence="1" id="KW-0805">Transcription regulation</keyword>
<accession>A0A0R3KXQ6</accession>
<evidence type="ECO:0000313" key="6">
    <source>
        <dbReference type="Proteomes" id="UP000051913"/>
    </source>
</evidence>
<evidence type="ECO:0000256" key="2">
    <source>
        <dbReference type="ARBA" id="ARBA00023125"/>
    </source>
</evidence>
<proteinExistence type="predicted"/>
<reference evidence="5 6" key="1">
    <citation type="submission" date="2014-03" db="EMBL/GenBank/DDBJ databases">
        <title>Bradyrhizobium valentinum sp. nov., isolated from effective nodules of Lupinus mariae-josephae, a lupine endemic of basic-lime soils in Eastern Spain.</title>
        <authorList>
            <person name="Duran D."/>
            <person name="Rey L."/>
            <person name="Navarro A."/>
            <person name="Busquets A."/>
            <person name="Imperial J."/>
            <person name="Ruiz-Argueso T."/>
        </authorList>
    </citation>
    <scope>NUCLEOTIDE SEQUENCE [LARGE SCALE GENOMIC DNA]</scope>
    <source>
        <strain evidence="5 6">LmjM3</strain>
    </source>
</reference>
<dbReference type="GO" id="GO:0003677">
    <property type="term" value="F:DNA binding"/>
    <property type="evidence" value="ECO:0007669"/>
    <property type="project" value="UniProtKB-KW"/>
</dbReference>
<dbReference type="Proteomes" id="UP000051913">
    <property type="component" value="Unassembled WGS sequence"/>
</dbReference>
<keyword evidence="2" id="KW-0238">DNA-binding</keyword>
<evidence type="ECO:0000256" key="3">
    <source>
        <dbReference type="ARBA" id="ARBA00023163"/>
    </source>
</evidence>
<dbReference type="PROSITE" id="PS50043">
    <property type="entry name" value="HTH_LUXR_2"/>
    <property type="match status" value="1"/>
</dbReference>
<keyword evidence="6" id="KW-1185">Reference proteome</keyword>
<keyword evidence="3" id="KW-0804">Transcription</keyword>
<dbReference type="PANTHER" id="PTHR44688">
    <property type="entry name" value="DNA-BINDING TRANSCRIPTIONAL ACTIVATOR DEVR_DOSR"/>
    <property type="match status" value="1"/>
</dbReference>
<dbReference type="InterPro" id="IPR036388">
    <property type="entry name" value="WH-like_DNA-bd_sf"/>
</dbReference>
<dbReference type="InterPro" id="IPR016032">
    <property type="entry name" value="Sig_transdc_resp-reg_C-effctor"/>
</dbReference>
<dbReference type="SMART" id="SM00421">
    <property type="entry name" value="HTH_LUXR"/>
    <property type="match status" value="1"/>
</dbReference>
<evidence type="ECO:0000256" key="1">
    <source>
        <dbReference type="ARBA" id="ARBA00023015"/>
    </source>
</evidence>
<dbReference type="Pfam" id="PF03472">
    <property type="entry name" value="Autoind_bind"/>
    <property type="match status" value="1"/>
</dbReference>
<evidence type="ECO:0000259" key="4">
    <source>
        <dbReference type="PROSITE" id="PS50043"/>
    </source>
</evidence>
<dbReference type="InterPro" id="IPR005143">
    <property type="entry name" value="TF_LuxR_autoind-bd_dom"/>
</dbReference>
<evidence type="ECO:0000313" key="5">
    <source>
        <dbReference type="EMBL" id="KRR00247.1"/>
    </source>
</evidence>
<comment type="caution">
    <text evidence="5">The sequence shown here is derived from an EMBL/GenBank/DDBJ whole genome shotgun (WGS) entry which is preliminary data.</text>
</comment>
<dbReference type="RefSeq" id="WP_057853673.1">
    <property type="nucleotide sequence ID" value="NZ_LLXX01000166.1"/>
</dbReference>
<sequence>MSPVESIFQEFIDAIQTATTADEFERVATRLTQRLGFQRFAYLRLTGETPMLISSYPKSWTSRYFQLGYQQLDPVVRRARAEHALFSWGGEASALAGNREQRRFFDEATTFGIRSGITVPIRSGFGRMAAFTLATGDRDLHPELLVADGKDLVHLVGLHFHCYVAARLDVLSASKLAASELTQRERQCLAWTARGKTVADIAVLVQIAPRTVVFHLENARRKLSAVSIAQCVAEAMRRGLLS</sequence>
<dbReference type="Gene3D" id="1.10.10.10">
    <property type="entry name" value="Winged helix-like DNA-binding domain superfamily/Winged helix DNA-binding domain"/>
    <property type="match status" value="1"/>
</dbReference>
<name>A0A0R3KXQ6_9BRAD</name>
<dbReference type="GO" id="GO:0006355">
    <property type="term" value="P:regulation of DNA-templated transcription"/>
    <property type="evidence" value="ECO:0007669"/>
    <property type="project" value="InterPro"/>
</dbReference>
<dbReference type="SUPFAM" id="SSF46894">
    <property type="entry name" value="C-terminal effector domain of the bipartite response regulators"/>
    <property type="match status" value="1"/>
</dbReference>
<dbReference type="PROSITE" id="PS00622">
    <property type="entry name" value="HTH_LUXR_1"/>
    <property type="match status" value="1"/>
</dbReference>
<dbReference type="PRINTS" id="PR00038">
    <property type="entry name" value="HTHLUXR"/>
</dbReference>
<dbReference type="InterPro" id="IPR036693">
    <property type="entry name" value="TF_LuxR_autoind-bd_dom_sf"/>
</dbReference>
<dbReference type="Gene3D" id="3.30.450.80">
    <property type="entry name" value="Transcription factor LuxR-like, autoinducer-binding domain"/>
    <property type="match status" value="1"/>
</dbReference>
<dbReference type="AlphaFoldDB" id="A0A0R3KXQ6"/>
<dbReference type="SUPFAM" id="SSF75516">
    <property type="entry name" value="Pheromone-binding domain of LuxR-like quorum-sensing transcription factors"/>
    <property type="match status" value="1"/>
</dbReference>